<evidence type="ECO:0000313" key="3">
    <source>
        <dbReference type="Proteomes" id="UP001601444"/>
    </source>
</evidence>
<dbReference type="Gene3D" id="3.10.129.10">
    <property type="entry name" value="Hotdog Thioesterase"/>
    <property type="match status" value="2"/>
</dbReference>
<accession>A0ABW6PMW1</accession>
<feature type="compositionally biased region" description="Low complexity" evidence="1">
    <location>
        <begin position="15"/>
        <end position="50"/>
    </location>
</feature>
<proteinExistence type="predicted"/>
<reference evidence="2 3" key="1">
    <citation type="submission" date="2024-10" db="EMBL/GenBank/DDBJ databases">
        <title>The Natural Products Discovery Center: Release of the First 8490 Sequenced Strains for Exploring Actinobacteria Biosynthetic Diversity.</title>
        <authorList>
            <person name="Kalkreuter E."/>
            <person name="Kautsar S.A."/>
            <person name="Yang D."/>
            <person name="Bader C.D."/>
            <person name="Teijaro C.N."/>
            <person name="Fluegel L."/>
            <person name="Davis C.M."/>
            <person name="Simpson J.R."/>
            <person name="Lauterbach L."/>
            <person name="Steele A.D."/>
            <person name="Gui C."/>
            <person name="Meng S."/>
            <person name="Li G."/>
            <person name="Viehrig K."/>
            <person name="Ye F."/>
            <person name="Su P."/>
            <person name="Kiefer A.F."/>
            <person name="Nichols A."/>
            <person name="Cepeda A.J."/>
            <person name="Yan W."/>
            <person name="Fan B."/>
            <person name="Jiang Y."/>
            <person name="Adhikari A."/>
            <person name="Zheng C.-J."/>
            <person name="Schuster L."/>
            <person name="Cowan T.M."/>
            <person name="Smanski M.J."/>
            <person name="Chevrette M.G."/>
            <person name="De Carvalho L.P.S."/>
            <person name="Shen B."/>
        </authorList>
    </citation>
    <scope>NUCLEOTIDE SEQUENCE [LARGE SCALE GENOMIC DNA]</scope>
    <source>
        <strain evidence="2 3">NPDC004045</strain>
    </source>
</reference>
<protein>
    <submittedName>
        <fullName evidence="2">Beta-ketoacyl synthase</fullName>
    </submittedName>
</protein>
<gene>
    <name evidence="2" type="ORF">ACFYTF_12335</name>
</gene>
<name>A0ABW6PMW1_9NOCA</name>
<evidence type="ECO:0000256" key="1">
    <source>
        <dbReference type="SAM" id="MobiDB-lite"/>
    </source>
</evidence>
<comment type="caution">
    <text evidence="2">The sequence shown here is derived from an EMBL/GenBank/DDBJ whole genome shotgun (WGS) entry which is preliminary data.</text>
</comment>
<dbReference type="RefSeq" id="WP_387700240.1">
    <property type="nucleotide sequence ID" value="NZ_JBIAMX010000006.1"/>
</dbReference>
<evidence type="ECO:0000313" key="2">
    <source>
        <dbReference type="EMBL" id="MFF0543613.1"/>
    </source>
</evidence>
<feature type="region of interest" description="Disordered" evidence="1">
    <location>
        <begin position="151"/>
        <end position="170"/>
    </location>
</feature>
<dbReference type="SUPFAM" id="SSF54637">
    <property type="entry name" value="Thioesterase/thiol ester dehydrase-isomerase"/>
    <property type="match status" value="2"/>
</dbReference>
<dbReference type="Proteomes" id="UP001601444">
    <property type="component" value="Unassembled WGS sequence"/>
</dbReference>
<organism evidence="2 3">
    <name type="scientific">Nocardia thailandica</name>
    <dbReference type="NCBI Taxonomy" id="257275"/>
    <lineage>
        <taxon>Bacteria</taxon>
        <taxon>Bacillati</taxon>
        <taxon>Actinomycetota</taxon>
        <taxon>Actinomycetes</taxon>
        <taxon>Mycobacteriales</taxon>
        <taxon>Nocardiaceae</taxon>
        <taxon>Nocardia</taxon>
    </lineage>
</organism>
<feature type="compositionally biased region" description="Low complexity" evidence="1">
    <location>
        <begin position="70"/>
        <end position="79"/>
    </location>
</feature>
<feature type="region of interest" description="Disordered" evidence="1">
    <location>
        <begin position="13"/>
        <end position="79"/>
    </location>
</feature>
<sequence length="709" mass="74087">MTVLEFDGIAFDPVGARATTPGDPGTPTEPAAPAAATRTELGAPTAPGEAGPAGPGPDGGEAHRPHPDTASAGADPHADPAATAAAVLAQVRAGLVTAHETALAAQSALQRSLWQQALAAIPATGSPSAPDATAARIAVGDHDGALVAPVSGGASDPAHTGGGVLPAPEGSFKPLARTPRRTLDAAALALLTQGAVAEVFGPAHRRSGLETAARLADGRAAVLTEVLAISPAAGESQGRVVARFRGDAAAAAREAAELFALFTGQHLAVAGSRFDGTVRGTAAAGEGIVEFEVGAADLVPRPFVRGTARAAGSEFAVEVVLREPAGQPLGPGLATGDLLLSEFHMTHLARGDQAIALGPEFAPYTGVRATRLPTGGLLLVDRVLDFDGERGRLDTAAYTSEYDSPADSWYYADTANESLPHFVYMETSLQAALLMGYYAGPTLTQPGTTLSLRNLGGTATVLRRVDLRDKTIHQRSRMLSTTILPGSSLQTFDYTLSADGEPFYRGETMFGYFSDEALANQTGLDAGRPAPSWLSANPGGPVRVIDVAARRADPAAPLCARRALALIDTVEVVDGGGRYGEGYLHSLREIDPSDWYFERHFHLDPVIPGSLGVESVIHAVQEWILDAGFAEDLTDPVFSIPAGIEFTWRYRGQFLPTDGTVELEAHIKEVRRGPRGVTVLVDASLWKPGLRIYELLDLGVELTEREHTR</sequence>
<dbReference type="Pfam" id="PF07977">
    <property type="entry name" value="FabA"/>
    <property type="match status" value="1"/>
</dbReference>
<keyword evidence="3" id="KW-1185">Reference proteome</keyword>
<dbReference type="EMBL" id="JBIAMX010000006">
    <property type="protein sequence ID" value="MFF0543613.1"/>
    <property type="molecule type" value="Genomic_DNA"/>
</dbReference>
<dbReference type="InterPro" id="IPR029069">
    <property type="entry name" value="HotDog_dom_sf"/>
</dbReference>
<dbReference type="InterPro" id="IPR013114">
    <property type="entry name" value="FabA_FabZ"/>
</dbReference>